<dbReference type="Pfam" id="PF12833">
    <property type="entry name" value="HTH_18"/>
    <property type="match status" value="1"/>
</dbReference>
<dbReference type="KEGG" id="eaz:JHT90_02690"/>
<dbReference type="Gene3D" id="1.10.10.60">
    <property type="entry name" value="Homeodomain-like"/>
    <property type="match status" value="1"/>
</dbReference>
<keyword evidence="3" id="KW-0804">Transcription</keyword>
<organism evidence="6 7">
    <name type="scientific">Entomomonas asaccharolytica</name>
    <dbReference type="NCBI Taxonomy" id="2785331"/>
    <lineage>
        <taxon>Bacteria</taxon>
        <taxon>Pseudomonadati</taxon>
        <taxon>Pseudomonadota</taxon>
        <taxon>Gammaproteobacteria</taxon>
        <taxon>Pseudomonadales</taxon>
        <taxon>Pseudomonadaceae</taxon>
        <taxon>Entomomonas</taxon>
    </lineage>
</organism>
<evidence type="ECO:0000256" key="3">
    <source>
        <dbReference type="ARBA" id="ARBA00023163"/>
    </source>
</evidence>
<keyword evidence="7" id="KW-1185">Reference proteome</keyword>
<evidence type="ECO:0000313" key="6">
    <source>
        <dbReference type="EMBL" id="QQP86172.1"/>
    </source>
</evidence>
<dbReference type="InterPro" id="IPR050204">
    <property type="entry name" value="AraC_XylS_family_regulators"/>
</dbReference>
<dbReference type="SUPFAM" id="SSF51215">
    <property type="entry name" value="Regulatory protein AraC"/>
    <property type="match status" value="1"/>
</dbReference>
<dbReference type="RefSeq" id="WP_201093785.1">
    <property type="nucleotide sequence ID" value="NZ_CP067393.1"/>
</dbReference>
<evidence type="ECO:0000256" key="4">
    <source>
        <dbReference type="ARBA" id="ARBA00037345"/>
    </source>
</evidence>
<gene>
    <name evidence="6" type="ORF">JHT90_02690</name>
</gene>
<feature type="domain" description="HTH araC/xylS-type" evidence="5">
    <location>
        <begin position="165"/>
        <end position="262"/>
    </location>
</feature>
<evidence type="ECO:0000313" key="7">
    <source>
        <dbReference type="Proteomes" id="UP000595278"/>
    </source>
</evidence>
<dbReference type="EMBL" id="CP067393">
    <property type="protein sequence ID" value="QQP86172.1"/>
    <property type="molecule type" value="Genomic_DNA"/>
</dbReference>
<dbReference type="InterPro" id="IPR037923">
    <property type="entry name" value="HTH-like"/>
</dbReference>
<dbReference type="SUPFAM" id="SSF46689">
    <property type="entry name" value="Homeodomain-like"/>
    <property type="match status" value="2"/>
</dbReference>
<dbReference type="PANTHER" id="PTHR46796:SF2">
    <property type="entry name" value="TRANSCRIPTIONAL REGULATORY PROTEIN"/>
    <property type="match status" value="1"/>
</dbReference>
<dbReference type="PROSITE" id="PS01124">
    <property type="entry name" value="HTH_ARAC_FAMILY_2"/>
    <property type="match status" value="1"/>
</dbReference>
<proteinExistence type="predicted"/>
<dbReference type="GO" id="GO:0043565">
    <property type="term" value="F:sequence-specific DNA binding"/>
    <property type="evidence" value="ECO:0007669"/>
    <property type="project" value="InterPro"/>
</dbReference>
<evidence type="ECO:0000256" key="2">
    <source>
        <dbReference type="ARBA" id="ARBA00023125"/>
    </source>
</evidence>
<keyword evidence="2" id="KW-0238">DNA-binding</keyword>
<protein>
    <submittedName>
        <fullName evidence="6">AraC family transcriptional regulator</fullName>
    </submittedName>
</protein>
<keyword evidence="1" id="KW-0805">Transcription regulation</keyword>
<dbReference type="InterPro" id="IPR009057">
    <property type="entry name" value="Homeodomain-like_sf"/>
</dbReference>
<sequence>MKKQTWIKRPNTSHNIEYIEAFFATGGYSPHRHDTYAIGITLSGVQSFHYRGSTKHSLPGHAMILHPDEIHDGFAGTELGFQYHMLYIKPEQIQQILKGKPLPFIKEGISKNPQLFMAIYNLIKAINLQEDLAIQDALYDLANMLDKSSSKFHTSNKIIDYKSALLAKEYMADNMTNPLTLDEIAQQVNKDKWSLSRDFRLLFGTSPHRYITMRRLEFTKSLLIKGESFTNSAIHAGFFDQSHMIRHFKKTFGLSPAQWLKIIHK</sequence>
<dbReference type="GO" id="GO:0003700">
    <property type="term" value="F:DNA-binding transcription factor activity"/>
    <property type="evidence" value="ECO:0007669"/>
    <property type="project" value="InterPro"/>
</dbReference>
<name>A0A974NGN1_9GAMM</name>
<reference evidence="6 7" key="1">
    <citation type="submission" date="2021-01" db="EMBL/GenBank/DDBJ databases">
        <title>Entomomonas sp. F2A isolated from a house cricket (Acheta domesticus).</title>
        <authorList>
            <person name="Spergser J."/>
            <person name="Busse H.-J."/>
        </authorList>
    </citation>
    <scope>NUCLEOTIDE SEQUENCE [LARGE SCALE GENOMIC DNA]</scope>
    <source>
        <strain evidence="6 7">F2A</strain>
    </source>
</reference>
<evidence type="ECO:0000259" key="5">
    <source>
        <dbReference type="PROSITE" id="PS01124"/>
    </source>
</evidence>
<accession>A0A974NGN1</accession>
<dbReference type="InterPro" id="IPR018060">
    <property type="entry name" value="HTH_AraC"/>
</dbReference>
<dbReference type="AlphaFoldDB" id="A0A974NGN1"/>
<dbReference type="Pfam" id="PF02311">
    <property type="entry name" value="AraC_binding"/>
    <property type="match status" value="1"/>
</dbReference>
<evidence type="ECO:0000256" key="1">
    <source>
        <dbReference type="ARBA" id="ARBA00023015"/>
    </source>
</evidence>
<dbReference type="SMART" id="SM00342">
    <property type="entry name" value="HTH_ARAC"/>
    <property type="match status" value="1"/>
</dbReference>
<dbReference type="Proteomes" id="UP000595278">
    <property type="component" value="Chromosome"/>
</dbReference>
<dbReference type="PANTHER" id="PTHR46796">
    <property type="entry name" value="HTH-TYPE TRANSCRIPTIONAL ACTIVATOR RHAS-RELATED"/>
    <property type="match status" value="1"/>
</dbReference>
<dbReference type="InterPro" id="IPR003313">
    <property type="entry name" value="AraC-bd"/>
</dbReference>
<comment type="function">
    <text evidence="4">Regulatory protein of the TOL plasmid xyl operons. XylS activates the xylXYZLTEGFJQKIH operon required for the degradation of toluene, m-xylene and p-xylene.</text>
</comment>